<comment type="catalytic activity">
    <reaction evidence="1">
        <text>Hydrolysis of Pro-|-Xaa &gt;&gt; Ala-|-Xaa in oligopeptides.</text>
        <dbReference type="EC" id="3.4.21.26"/>
    </reaction>
</comment>
<dbReference type="ESTHER" id="novad-q2g5b2">
    <property type="family name" value="S9N_PPCE_Peptidase_S9"/>
</dbReference>
<dbReference type="InterPro" id="IPR002470">
    <property type="entry name" value="Peptidase_S9A"/>
</dbReference>
<dbReference type="PANTHER" id="PTHR42881">
    <property type="entry name" value="PROLYL ENDOPEPTIDASE"/>
    <property type="match status" value="1"/>
</dbReference>
<dbReference type="InterPro" id="IPR001375">
    <property type="entry name" value="Peptidase_S9_cat"/>
</dbReference>
<evidence type="ECO:0000313" key="11">
    <source>
        <dbReference type="Proteomes" id="UP000009134"/>
    </source>
</evidence>
<dbReference type="SUPFAM" id="SSF53474">
    <property type="entry name" value="alpha/beta-Hydrolases"/>
    <property type="match status" value="1"/>
</dbReference>
<evidence type="ECO:0000259" key="9">
    <source>
        <dbReference type="Pfam" id="PF02897"/>
    </source>
</evidence>
<dbReference type="GO" id="GO:0070012">
    <property type="term" value="F:oligopeptidase activity"/>
    <property type="evidence" value="ECO:0007669"/>
    <property type="project" value="TreeGrafter"/>
</dbReference>
<evidence type="ECO:0000313" key="10">
    <source>
        <dbReference type="EMBL" id="ABD26961.1"/>
    </source>
</evidence>
<proteinExistence type="inferred from homology"/>
<dbReference type="eggNOG" id="COG1505">
    <property type="taxonomic scope" value="Bacteria"/>
</dbReference>
<feature type="domain" description="Peptidase S9 prolyl oligopeptidase catalytic" evidence="8">
    <location>
        <begin position="493"/>
        <end position="706"/>
    </location>
</feature>
<dbReference type="InterPro" id="IPR051167">
    <property type="entry name" value="Prolyl_oligopep/macrocyclase"/>
</dbReference>
<name>Q2G5B2_NOVAD</name>
<keyword evidence="4" id="KW-0645">Protease</keyword>
<protein>
    <recommendedName>
        <fullName evidence="3">prolyl oligopeptidase</fullName>
        <ecNumber evidence="3">3.4.21.26</ecNumber>
    </recommendedName>
</protein>
<feature type="domain" description="Peptidase S9A N-terminal" evidence="9">
    <location>
        <begin position="34"/>
        <end position="428"/>
    </location>
</feature>
<dbReference type="SUPFAM" id="SSF50993">
    <property type="entry name" value="Peptidase/esterase 'gauge' domain"/>
    <property type="match status" value="1"/>
</dbReference>
<dbReference type="FunFam" id="3.40.50.1820:FF:000005">
    <property type="entry name" value="Prolyl endopeptidase"/>
    <property type="match status" value="1"/>
</dbReference>
<evidence type="ECO:0000256" key="5">
    <source>
        <dbReference type="ARBA" id="ARBA00022801"/>
    </source>
</evidence>
<dbReference type="RefSeq" id="WP_011446167.1">
    <property type="nucleotide sequence ID" value="NC_007794.1"/>
</dbReference>
<gene>
    <name evidence="10" type="ordered locus">Saro_2525</name>
</gene>
<feature type="chain" id="PRO_5004207738" description="prolyl oligopeptidase" evidence="7">
    <location>
        <begin position="25"/>
        <end position="711"/>
    </location>
</feature>
<evidence type="ECO:0000256" key="3">
    <source>
        <dbReference type="ARBA" id="ARBA00011897"/>
    </source>
</evidence>
<reference evidence="11" key="1">
    <citation type="submission" date="2006-01" db="EMBL/GenBank/DDBJ databases">
        <title>Complete sequence of Novosphingobium aromaticivorans DSM 12444.</title>
        <authorList>
            <consortium name="US DOE Joint Genome Institute"/>
            <person name="Copeland A."/>
            <person name="Lucas S."/>
            <person name="Lapidus A."/>
            <person name="Barry K."/>
            <person name="Detter J.C."/>
            <person name="Glavina T."/>
            <person name="Hammon N."/>
            <person name="Israni S."/>
            <person name="Pitluck S."/>
            <person name="Chain P."/>
            <person name="Malfatti S."/>
            <person name="Shin M."/>
            <person name="Vergez L."/>
            <person name="Schmutz J."/>
            <person name="Larimer F."/>
            <person name="Land M."/>
            <person name="Kyrpides N."/>
            <person name="Ivanova N."/>
            <person name="Fredrickson J."/>
            <person name="Balkwill D."/>
            <person name="Romine M.F."/>
            <person name="Richardson P."/>
        </authorList>
    </citation>
    <scope>NUCLEOTIDE SEQUENCE [LARGE SCALE GENOMIC DNA]</scope>
    <source>
        <strain evidence="11">ATCC 700278 / DSM 12444 / CCUG 56034 / CIP 105152 / NBRC 16084 / F199</strain>
    </source>
</reference>
<dbReference type="InterPro" id="IPR023302">
    <property type="entry name" value="Pept_S9A_N"/>
</dbReference>
<keyword evidence="11" id="KW-1185">Reference proteome</keyword>
<keyword evidence="6" id="KW-0720">Serine protease</keyword>
<dbReference type="GO" id="GO:0006508">
    <property type="term" value="P:proteolysis"/>
    <property type="evidence" value="ECO:0007669"/>
    <property type="project" value="UniProtKB-KW"/>
</dbReference>
<dbReference type="Proteomes" id="UP000009134">
    <property type="component" value="Chromosome"/>
</dbReference>
<comment type="similarity">
    <text evidence="2">Belongs to the peptidase S9A family.</text>
</comment>
<feature type="signal peptide" evidence="7">
    <location>
        <begin position="1"/>
        <end position="24"/>
    </location>
</feature>
<dbReference type="Pfam" id="PF00326">
    <property type="entry name" value="Peptidase_S9"/>
    <property type="match status" value="1"/>
</dbReference>
<evidence type="ECO:0000256" key="2">
    <source>
        <dbReference type="ARBA" id="ARBA00005228"/>
    </source>
</evidence>
<dbReference type="EMBL" id="CP000248">
    <property type="protein sequence ID" value="ABD26961.1"/>
    <property type="molecule type" value="Genomic_DNA"/>
</dbReference>
<evidence type="ECO:0000256" key="1">
    <source>
        <dbReference type="ARBA" id="ARBA00001070"/>
    </source>
</evidence>
<evidence type="ECO:0000256" key="4">
    <source>
        <dbReference type="ARBA" id="ARBA00022670"/>
    </source>
</evidence>
<evidence type="ECO:0000256" key="7">
    <source>
        <dbReference type="SAM" id="SignalP"/>
    </source>
</evidence>
<dbReference type="Gene3D" id="3.40.50.1820">
    <property type="entry name" value="alpha/beta hydrolase"/>
    <property type="match status" value="1"/>
</dbReference>
<dbReference type="InterPro" id="IPR029058">
    <property type="entry name" value="AB_hydrolase_fold"/>
</dbReference>
<organism evidence="10 11">
    <name type="scientific">Novosphingobium aromaticivorans (strain ATCC 700278 / DSM 12444 / CCUG 56034 / CIP 105152 / NBRC 16084 / F199)</name>
    <dbReference type="NCBI Taxonomy" id="279238"/>
    <lineage>
        <taxon>Bacteria</taxon>
        <taxon>Pseudomonadati</taxon>
        <taxon>Pseudomonadota</taxon>
        <taxon>Alphaproteobacteria</taxon>
        <taxon>Sphingomonadales</taxon>
        <taxon>Sphingomonadaceae</taxon>
        <taxon>Novosphingobium</taxon>
    </lineage>
</organism>
<dbReference type="Gene3D" id="2.130.10.120">
    <property type="entry name" value="Prolyl oligopeptidase, N-terminal domain"/>
    <property type="match status" value="1"/>
</dbReference>
<accession>Q2G5B2</accession>
<dbReference type="AlphaFoldDB" id="Q2G5B2"/>
<sequence length="711" mass="76562">MPSIRPLLAASALACLAMSMTAEAAPAAMKYPQTERGTVVETAFGEKVADPYRWLEADVRVDPKVAAWVDAQSRFTDAYLKALPERPAFEQRLKTLFDFERFGLPVKAGDLLFFRHNSGLQNQSVLYVRKADGSGERRVLIDPNGWAKDGATALDDWQPSPDGTKVAYSVQDGGSDWRTLKVIDVASGQVLSDTVEHVKFSHIAWAGNEAVVYSRFPAPKAGEAFQAVSSNQSVWLHKLGTPQSEDRLLHATPDNPRLYHSAETTHDQRWLVVSTSTGSEKGNAVGLARIGGDWKVQPLVSTLADEWSLIAGIGDRLWFVTSKDAPRKKVVMVDMSGAAPVTTTVVPESDDVLESAKVVGDRLVLGYLRDVKAELRLATLDGKPAGTLALPGIGSIGGVVGEPGDPQGHFAFSGFTQPATIYAFDAGDAASAKVWAAPKLTFDPARFETRQVFYPSKDGTRIPMFVVRRKDLAGPLPTILYGYGGFNISVLPAFSAGRMAWLDAGGAFAVANIRGGGEYGEAWHLAGKGPTKQNVFDDFIAAGEWLKANGVTSANGLAVEGGSNGGLLVGAVVNQRPDLFAAAVPAVGVMDMLRFDKFTAGREWVFDYGYPEKEEDWRRLRAYSPYHNIASGKDYPAILVTTADTDDRVVPGHSFKYAAALQAASIGSKPHLIRIETRAGHGSGKPVAKLIAENADVYAFVAHWTGLTPKE</sequence>
<evidence type="ECO:0000259" key="8">
    <source>
        <dbReference type="Pfam" id="PF00326"/>
    </source>
</evidence>
<dbReference type="InterPro" id="IPR002471">
    <property type="entry name" value="Pept_S9_AS"/>
</dbReference>
<dbReference type="Pfam" id="PF02897">
    <property type="entry name" value="Peptidase_S9_N"/>
    <property type="match status" value="1"/>
</dbReference>
<dbReference type="PANTHER" id="PTHR42881:SF2">
    <property type="entry name" value="PROLYL ENDOPEPTIDASE"/>
    <property type="match status" value="1"/>
</dbReference>
<dbReference type="KEGG" id="nar:Saro_2525"/>
<dbReference type="EC" id="3.4.21.26" evidence="3"/>
<evidence type="ECO:0000256" key="6">
    <source>
        <dbReference type="ARBA" id="ARBA00022825"/>
    </source>
</evidence>
<keyword evidence="5 10" id="KW-0378">Hydrolase</keyword>
<dbReference type="GO" id="GO:0004252">
    <property type="term" value="F:serine-type endopeptidase activity"/>
    <property type="evidence" value="ECO:0007669"/>
    <property type="project" value="UniProtKB-EC"/>
</dbReference>
<dbReference type="PROSITE" id="PS00708">
    <property type="entry name" value="PRO_ENDOPEP_SER"/>
    <property type="match status" value="1"/>
</dbReference>
<keyword evidence="7" id="KW-0732">Signal</keyword>
<dbReference type="PRINTS" id="PR00862">
    <property type="entry name" value="PROLIGOPTASE"/>
</dbReference>
<dbReference type="STRING" id="279238.Saro_2525"/>
<dbReference type="GO" id="GO:0005829">
    <property type="term" value="C:cytosol"/>
    <property type="evidence" value="ECO:0007669"/>
    <property type="project" value="TreeGrafter"/>
</dbReference>
<dbReference type="HOGENOM" id="CLU_011290_1_1_5"/>